<dbReference type="AlphaFoldDB" id="A0AAN9FL34"/>
<dbReference type="EMBL" id="JAYKXN010000006">
    <property type="protein sequence ID" value="KAK7278457.1"/>
    <property type="molecule type" value="Genomic_DNA"/>
</dbReference>
<feature type="region of interest" description="Disordered" evidence="6">
    <location>
        <begin position="244"/>
        <end position="301"/>
    </location>
</feature>
<organism evidence="8 9">
    <name type="scientific">Clitoria ternatea</name>
    <name type="common">Butterfly pea</name>
    <dbReference type="NCBI Taxonomy" id="43366"/>
    <lineage>
        <taxon>Eukaryota</taxon>
        <taxon>Viridiplantae</taxon>
        <taxon>Streptophyta</taxon>
        <taxon>Embryophyta</taxon>
        <taxon>Tracheophyta</taxon>
        <taxon>Spermatophyta</taxon>
        <taxon>Magnoliopsida</taxon>
        <taxon>eudicotyledons</taxon>
        <taxon>Gunneridae</taxon>
        <taxon>Pentapetalae</taxon>
        <taxon>rosids</taxon>
        <taxon>fabids</taxon>
        <taxon>Fabales</taxon>
        <taxon>Fabaceae</taxon>
        <taxon>Papilionoideae</taxon>
        <taxon>50 kb inversion clade</taxon>
        <taxon>NPAAA clade</taxon>
        <taxon>indigoferoid/millettioid clade</taxon>
        <taxon>Phaseoleae</taxon>
        <taxon>Clitoria</taxon>
    </lineage>
</organism>
<dbReference type="GO" id="GO:0005874">
    <property type="term" value="C:microtubule"/>
    <property type="evidence" value="ECO:0007669"/>
    <property type="project" value="UniProtKB-KW"/>
</dbReference>
<feature type="region of interest" description="Disordered" evidence="6">
    <location>
        <begin position="52"/>
        <end position="71"/>
    </location>
</feature>
<dbReference type="GO" id="GO:0008017">
    <property type="term" value="F:microtubule binding"/>
    <property type="evidence" value="ECO:0007669"/>
    <property type="project" value="InterPro"/>
</dbReference>
<evidence type="ECO:0000313" key="9">
    <source>
        <dbReference type="Proteomes" id="UP001359559"/>
    </source>
</evidence>
<feature type="region of interest" description="Disordered" evidence="6">
    <location>
        <begin position="348"/>
        <end position="367"/>
    </location>
</feature>
<dbReference type="InterPro" id="IPR027329">
    <property type="entry name" value="TPX2_C"/>
</dbReference>
<feature type="compositionally biased region" description="Polar residues" evidence="6">
    <location>
        <begin position="262"/>
        <end position="277"/>
    </location>
</feature>
<evidence type="ECO:0000256" key="4">
    <source>
        <dbReference type="ARBA" id="ARBA00022701"/>
    </source>
</evidence>
<feature type="compositionally biased region" description="Basic and acidic residues" evidence="6">
    <location>
        <begin position="457"/>
        <end position="466"/>
    </location>
</feature>
<comment type="similarity">
    <text evidence="2">Belongs to the TPX2 family.</text>
</comment>
<proteinExistence type="inferred from homology"/>
<sequence>MKSYLKLHYGWQFKHIDRQHHFSNLDLVPDEANSKLKSWEDNTVKKRRVTDEAHIRRATTQQSTEQNSKLKNQTQTHSCIISFQIQLKIAMGIKDTDICIIKEPDRVVVYSDGISHDSGHETGNDHQNIAESYEQISETIEHHSSEESTKEYEVKECTTEVSIKTSDISNVKKCEKLSSDSVGVLGEKSRKTRGNNKPRDTAKNGPRTAAGNLHSRCTGSVQIKPTIPQPFSLATEKRALVGTRPAFEEDNKSSNERKSLNKKNVLSLNMFKQNQLKSPLVSRKPLQPDNKKHPDDDDSCSVTSITAASVQSIKSRTTVASAPVFRSTERAEKRKEFYSKLEEKHQAMEAEKNQSEARTKEEMEETIKQLRKSLTFKASPMPTFYHEGPPPKVELKKLPPTRAKSPKLGRRKGNGGGVNLSEGGKEKGAVTQRKHHSQKTKNHDRSDVNGDNGLCDLENKTEHTEEINGVNLTGQADLEVSSQSFQ</sequence>
<keyword evidence="4" id="KW-0493">Microtubule</keyword>
<evidence type="ECO:0000256" key="2">
    <source>
        <dbReference type="ARBA" id="ARBA00005885"/>
    </source>
</evidence>
<evidence type="ECO:0000256" key="6">
    <source>
        <dbReference type="SAM" id="MobiDB-lite"/>
    </source>
</evidence>
<keyword evidence="5" id="KW-0206">Cytoskeleton</keyword>
<feature type="region of interest" description="Disordered" evidence="6">
    <location>
        <begin position="379"/>
        <end position="486"/>
    </location>
</feature>
<feature type="compositionally biased region" description="Polar residues" evidence="6">
    <location>
        <begin position="470"/>
        <end position="486"/>
    </location>
</feature>
<feature type="compositionally biased region" description="Polar residues" evidence="6">
    <location>
        <begin position="58"/>
        <end position="71"/>
    </location>
</feature>
<name>A0AAN9FL34_CLITE</name>
<evidence type="ECO:0000256" key="1">
    <source>
        <dbReference type="ARBA" id="ARBA00004245"/>
    </source>
</evidence>
<evidence type="ECO:0000256" key="5">
    <source>
        <dbReference type="ARBA" id="ARBA00023212"/>
    </source>
</evidence>
<comment type="caution">
    <text evidence="8">The sequence shown here is derived from an EMBL/GenBank/DDBJ whole genome shotgun (WGS) entry which is preliminary data.</text>
</comment>
<dbReference type="InterPro" id="IPR044806">
    <property type="entry name" value="WVD2/WDL1-4"/>
</dbReference>
<evidence type="ECO:0000259" key="7">
    <source>
        <dbReference type="Pfam" id="PF06886"/>
    </source>
</evidence>
<feature type="compositionally biased region" description="Basic residues" evidence="6">
    <location>
        <begin position="404"/>
        <end position="413"/>
    </location>
</feature>
<gene>
    <name evidence="8" type="ORF">RJT34_23486</name>
</gene>
<reference evidence="8 9" key="1">
    <citation type="submission" date="2024-01" db="EMBL/GenBank/DDBJ databases">
        <title>The genomes of 5 underutilized Papilionoideae crops provide insights into root nodulation and disease resistance.</title>
        <authorList>
            <person name="Yuan L."/>
        </authorList>
    </citation>
    <scope>NUCLEOTIDE SEQUENCE [LARGE SCALE GENOMIC DNA]</scope>
    <source>
        <strain evidence="8">LY-2023</strain>
        <tissue evidence="8">Leaf</tissue>
    </source>
</reference>
<feature type="domain" description="TPX2 C-terminal" evidence="7">
    <location>
        <begin position="324"/>
        <end position="393"/>
    </location>
</feature>
<keyword evidence="9" id="KW-1185">Reference proteome</keyword>
<comment type="subcellular location">
    <subcellularLocation>
        <location evidence="1">Cytoplasm</location>
        <location evidence="1">Cytoskeleton</location>
    </subcellularLocation>
</comment>
<accession>A0AAN9FL34</accession>
<protein>
    <recommendedName>
        <fullName evidence="7">TPX2 C-terminal domain-containing protein</fullName>
    </recommendedName>
</protein>
<dbReference type="Proteomes" id="UP001359559">
    <property type="component" value="Unassembled WGS sequence"/>
</dbReference>
<evidence type="ECO:0000256" key="3">
    <source>
        <dbReference type="ARBA" id="ARBA00022490"/>
    </source>
</evidence>
<dbReference type="Pfam" id="PF06886">
    <property type="entry name" value="TPX2"/>
    <property type="match status" value="1"/>
</dbReference>
<keyword evidence="3" id="KW-0963">Cytoplasm</keyword>
<dbReference type="PANTHER" id="PTHR46372:SF2">
    <property type="entry name" value="PROTEIN WVD2-LIKE 3"/>
    <property type="match status" value="1"/>
</dbReference>
<dbReference type="PANTHER" id="PTHR46372">
    <property type="entry name" value="PROTEIN WVD2-LIKE 3"/>
    <property type="match status" value="1"/>
</dbReference>
<dbReference type="GO" id="GO:0000226">
    <property type="term" value="P:microtubule cytoskeleton organization"/>
    <property type="evidence" value="ECO:0007669"/>
    <property type="project" value="InterPro"/>
</dbReference>
<evidence type="ECO:0000313" key="8">
    <source>
        <dbReference type="EMBL" id="KAK7278457.1"/>
    </source>
</evidence>
<feature type="region of interest" description="Disordered" evidence="6">
    <location>
        <begin position="184"/>
        <end position="224"/>
    </location>
</feature>
<feature type="compositionally biased region" description="Basic and acidic residues" evidence="6">
    <location>
        <begin position="246"/>
        <end position="259"/>
    </location>
</feature>